<keyword evidence="6" id="KW-1278">Translocase</keyword>
<evidence type="ECO:0000256" key="2">
    <source>
        <dbReference type="ARBA" id="ARBA00022553"/>
    </source>
</evidence>
<evidence type="ECO:0000313" key="8">
    <source>
        <dbReference type="EMBL" id="HAV92516.1"/>
    </source>
</evidence>
<evidence type="ECO:0000256" key="3">
    <source>
        <dbReference type="ARBA" id="ARBA00022630"/>
    </source>
</evidence>
<dbReference type="HAMAP" id="MF_00479">
    <property type="entry name" value="RsxG_RnfG"/>
    <property type="match status" value="1"/>
</dbReference>
<dbReference type="PANTHER" id="PTHR36118">
    <property type="entry name" value="ION-TRANSLOCATING OXIDOREDUCTASE COMPLEX SUBUNIT G"/>
    <property type="match status" value="1"/>
</dbReference>
<reference evidence="8 9" key="1">
    <citation type="journal article" date="2018" name="Nat. Biotechnol.">
        <title>A standardized bacterial taxonomy based on genome phylogeny substantially revises the tree of life.</title>
        <authorList>
            <person name="Parks D.H."/>
            <person name="Chuvochina M."/>
            <person name="Waite D.W."/>
            <person name="Rinke C."/>
            <person name="Skarshewski A."/>
            <person name="Chaumeil P.A."/>
            <person name="Hugenholtz P."/>
        </authorList>
    </citation>
    <scope>NUCLEOTIDE SEQUENCE [LARGE SCALE GENOMIC DNA]</scope>
    <source>
        <strain evidence="8">UBA9956</strain>
    </source>
</reference>
<comment type="cofactor">
    <cofactor evidence="6">
        <name>FMN</name>
        <dbReference type="ChEBI" id="CHEBI:58210"/>
    </cofactor>
</comment>
<evidence type="ECO:0000313" key="9">
    <source>
        <dbReference type="Proteomes" id="UP000264062"/>
    </source>
</evidence>
<dbReference type="GO" id="GO:0022900">
    <property type="term" value="P:electron transport chain"/>
    <property type="evidence" value="ECO:0007669"/>
    <property type="project" value="UniProtKB-UniRule"/>
</dbReference>
<gene>
    <name evidence="6" type="primary">rnfG</name>
    <name evidence="8" type="ORF">DCW38_04970</name>
</gene>
<dbReference type="EMBL" id="DMZY01000145">
    <property type="protein sequence ID" value="HAV92516.1"/>
    <property type="molecule type" value="Genomic_DNA"/>
</dbReference>
<keyword evidence="1 6" id="KW-0813">Transport</keyword>
<keyword evidence="6" id="KW-1003">Cell membrane</keyword>
<organism evidence="8 9">
    <name type="scientific">candidate division WOR-3 bacterium</name>
    <dbReference type="NCBI Taxonomy" id="2052148"/>
    <lineage>
        <taxon>Bacteria</taxon>
        <taxon>Bacteria division WOR-3</taxon>
    </lineage>
</organism>
<evidence type="ECO:0000259" key="7">
    <source>
        <dbReference type="SMART" id="SM00900"/>
    </source>
</evidence>
<comment type="caution">
    <text evidence="8">The sequence shown here is derived from an EMBL/GenBank/DDBJ whole genome shotgun (WGS) entry which is preliminary data.</text>
</comment>
<keyword evidence="5 6" id="KW-0249">Electron transport</keyword>
<dbReference type="InterPro" id="IPR010209">
    <property type="entry name" value="Ion_transpt_RnfG/RsxG"/>
</dbReference>
<name>A0A350HAF0_UNCW3</name>
<dbReference type="GO" id="GO:0005886">
    <property type="term" value="C:plasma membrane"/>
    <property type="evidence" value="ECO:0007669"/>
    <property type="project" value="UniProtKB-SubCell"/>
</dbReference>
<comment type="similarity">
    <text evidence="6">Belongs to the RnfG family.</text>
</comment>
<sequence length="205" mass="22421">MKDNIMQVFKLFIVCVISAAVLAWVYGFTKGPIEQSKKSETLDAIKIVVSGMTDEMSIKDSLIALENDTSKIESYLILNADSTVYAYSIKTYTNLGYGGKILIMIGVDKDFVITGVQPLEFSETPGLGTKMTKDEFKNQFRGKSLLNFNFKVKKDGGDIAAITAATITSRAVGDALTRGLNALVYNFKQQADTSALDTLKVEEAK</sequence>
<keyword evidence="6" id="KW-0812">Transmembrane</keyword>
<dbReference type="SMART" id="SM00900">
    <property type="entry name" value="FMN_bind"/>
    <property type="match status" value="1"/>
</dbReference>
<dbReference type="InterPro" id="IPR007329">
    <property type="entry name" value="FMN-bd"/>
</dbReference>
<evidence type="ECO:0000256" key="6">
    <source>
        <dbReference type="HAMAP-Rule" id="MF_00479"/>
    </source>
</evidence>
<dbReference type="NCBIfam" id="TIGR01947">
    <property type="entry name" value="rnfG"/>
    <property type="match status" value="1"/>
</dbReference>
<dbReference type="GO" id="GO:0010181">
    <property type="term" value="F:FMN binding"/>
    <property type="evidence" value="ECO:0007669"/>
    <property type="project" value="InterPro"/>
</dbReference>
<keyword evidence="6" id="KW-0472">Membrane</keyword>
<comment type="subunit">
    <text evidence="6">The complex is composed of six subunits: RnfA, RnfB, RnfC, RnfD, RnfE and RnfG.</text>
</comment>
<proteinExistence type="inferred from homology"/>
<comment type="function">
    <text evidence="6">Part of a membrane-bound complex that couples electron transfer with translocation of ions across the membrane.</text>
</comment>
<comment type="subcellular location">
    <subcellularLocation>
        <location evidence="6">Cell membrane</location>
        <topology evidence="6">Single-pass membrane protein</topology>
    </subcellularLocation>
</comment>
<evidence type="ECO:0000256" key="5">
    <source>
        <dbReference type="ARBA" id="ARBA00022982"/>
    </source>
</evidence>
<protein>
    <recommendedName>
        <fullName evidence="6">Ion-translocating oxidoreductase complex subunit G</fullName>
        <ecNumber evidence="6">7.-.-.-</ecNumber>
    </recommendedName>
    <alternativeName>
        <fullName evidence="6">Rnf electron transport complex subunit G</fullName>
    </alternativeName>
</protein>
<dbReference type="GO" id="GO:0009055">
    <property type="term" value="F:electron transfer activity"/>
    <property type="evidence" value="ECO:0007669"/>
    <property type="project" value="InterPro"/>
</dbReference>
<evidence type="ECO:0000256" key="1">
    <source>
        <dbReference type="ARBA" id="ARBA00022448"/>
    </source>
</evidence>
<feature type="modified residue" description="FMN phosphoryl threonine" evidence="6">
    <location>
        <position position="166"/>
    </location>
</feature>
<accession>A0A350HAF0</accession>
<feature type="domain" description="FMN-binding" evidence="7">
    <location>
        <begin position="96"/>
        <end position="183"/>
    </location>
</feature>
<dbReference type="Proteomes" id="UP000264062">
    <property type="component" value="Unassembled WGS sequence"/>
</dbReference>
<evidence type="ECO:0000256" key="4">
    <source>
        <dbReference type="ARBA" id="ARBA00022643"/>
    </source>
</evidence>
<keyword evidence="4 6" id="KW-0288">FMN</keyword>
<keyword evidence="6" id="KW-1133">Transmembrane helix</keyword>
<keyword evidence="3 6" id="KW-0285">Flavoprotein</keyword>
<dbReference type="EC" id="7.-.-.-" evidence="6"/>
<dbReference type="PIRSF" id="PIRSF006091">
    <property type="entry name" value="E_trnsport_RnfG"/>
    <property type="match status" value="1"/>
</dbReference>
<keyword evidence="2 6" id="KW-0597">Phosphoprotein</keyword>
<dbReference type="PANTHER" id="PTHR36118:SF1">
    <property type="entry name" value="ION-TRANSLOCATING OXIDOREDUCTASE COMPLEX SUBUNIT G"/>
    <property type="match status" value="1"/>
</dbReference>
<dbReference type="AlphaFoldDB" id="A0A350HAF0"/>
<dbReference type="Pfam" id="PF04205">
    <property type="entry name" value="FMN_bind"/>
    <property type="match status" value="1"/>
</dbReference>